<evidence type="ECO:0000313" key="3">
    <source>
        <dbReference type="Proteomes" id="UP000295511"/>
    </source>
</evidence>
<name>A0A4R5L104_9MICC</name>
<dbReference type="OrthoDB" id="197680at2"/>
<reference evidence="2 3" key="1">
    <citation type="submission" date="2019-03" db="EMBL/GenBank/DDBJ databases">
        <title>Whole genome sequence of Arthrobacter sp JH1-1.</title>
        <authorList>
            <person name="Trinh H.N."/>
        </authorList>
    </citation>
    <scope>NUCLEOTIDE SEQUENCE [LARGE SCALE GENOMIC DNA]</scope>
    <source>
        <strain evidence="2 3">JH1-1</strain>
    </source>
</reference>
<dbReference type="EMBL" id="SMRU01000003">
    <property type="protein sequence ID" value="TDG01051.1"/>
    <property type="molecule type" value="Genomic_DNA"/>
</dbReference>
<dbReference type="SUPFAM" id="SSF51445">
    <property type="entry name" value="(Trans)glycosidases"/>
    <property type="match status" value="1"/>
</dbReference>
<accession>A0A4R5L104</accession>
<feature type="domain" description="Glycoside hydrolase 123 catalytic" evidence="1">
    <location>
        <begin position="430"/>
        <end position="470"/>
    </location>
</feature>
<dbReference type="RefSeq" id="WP_133202791.1">
    <property type="nucleotide sequence ID" value="NZ_SMRU01000003.1"/>
</dbReference>
<feature type="domain" description="Glycoside hydrolase 123 catalytic" evidence="1">
    <location>
        <begin position="183"/>
        <end position="418"/>
    </location>
</feature>
<proteinExistence type="predicted"/>
<evidence type="ECO:0000313" key="2">
    <source>
        <dbReference type="EMBL" id="TDG01051.1"/>
    </source>
</evidence>
<evidence type="ECO:0000259" key="1">
    <source>
        <dbReference type="Pfam" id="PF13320"/>
    </source>
</evidence>
<protein>
    <submittedName>
        <fullName evidence="2">DUF4091 domain-containing protein</fullName>
    </submittedName>
</protein>
<comment type="caution">
    <text evidence="2">The sequence shown here is derived from an EMBL/GenBank/DDBJ whole genome shotgun (WGS) entry which is preliminary data.</text>
</comment>
<dbReference type="InterPro" id="IPR025150">
    <property type="entry name" value="GH123_cat"/>
</dbReference>
<dbReference type="Proteomes" id="UP000295511">
    <property type="component" value="Unassembled WGS sequence"/>
</dbReference>
<gene>
    <name evidence="2" type="ORF">E1809_03210</name>
</gene>
<dbReference type="AlphaFoldDB" id="A0A4R5L104"/>
<dbReference type="InterPro" id="IPR017853">
    <property type="entry name" value="GH"/>
</dbReference>
<keyword evidence="3" id="KW-1185">Reference proteome</keyword>
<sequence>MTEQNAVPTDGWQFVLADSLEKIYPDAPPRPLDRTIPMSVFPGEIASVQVAIRPPMKHDFRVAGPLEVSVDGASAGCVSISQVELVPCSLAAFPEHGSGYDRDTPGLYPDLLRPASEGLIQPRYGQWTAAWIDLVVPSADHAGDHEVGISVRAAEGRVLFTTGIKVTVLAVPAPELGIVNAHWFHCDGLAAHYGVGVFSEEHWSIIDAFMGSAARMGANSLLTPTWTPPLDTAVGGTRLPTQLIGISEDSGYHFDFSKLLRWVDLCAKHGIRYLEIAHLFTQWGAKATPAIYVGTTQGLERRFGWDVPARSASYRELMAELLPALRSFLAEHWSLDRVIFHISDEPEGAEALEGYQEAKDVVADLLEGLTVVDALSDFEFYGSGAVPNPAVATDAVAPFLKAGVKDLWVYYCVAQPIPWPRSIRSRTPAPEGFPGGDAFMVYPGPDGVPWESIRYKVFAQAMWDHRAFSLLAQLACREDVLALIDTNGSGGRLAMDSFSYDPVHYARVRELVNEGIAQRVSQTTS</sequence>
<organism evidence="2 3">
    <name type="scientific">Arthrobacter terricola</name>
    <dbReference type="NCBI Taxonomy" id="2547396"/>
    <lineage>
        <taxon>Bacteria</taxon>
        <taxon>Bacillati</taxon>
        <taxon>Actinomycetota</taxon>
        <taxon>Actinomycetes</taxon>
        <taxon>Micrococcales</taxon>
        <taxon>Micrococcaceae</taxon>
        <taxon>Arthrobacter</taxon>
    </lineage>
</organism>
<dbReference type="Pfam" id="PF13320">
    <property type="entry name" value="GH123_cat"/>
    <property type="match status" value="2"/>
</dbReference>